<organism evidence="1 2">
    <name type="scientific">Roseiarcus fermentans</name>
    <dbReference type="NCBI Taxonomy" id="1473586"/>
    <lineage>
        <taxon>Bacteria</taxon>
        <taxon>Pseudomonadati</taxon>
        <taxon>Pseudomonadota</taxon>
        <taxon>Alphaproteobacteria</taxon>
        <taxon>Hyphomicrobiales</taxon>
        <taxon>Roseiarcaceae</taxon>
        <taxon>Roseiarcus</taxon>
    </lineage>
</organism>
<comment type="caution">
    <text evidence="1">The sequence shown here is derived from an EMBL/GenBank/DDBJ whole genome shotgun (WGS) entry which is preliminary data.</text>
</comment>
<name>A0A366EIB7_9HYPH</name>
<evidence type="ECO:0000313" key="1">
    <source>
        <dbReference type="EMBL" id="RBP01175.1"/>
    </source>
</evidence>
<dbReference type="AlphaFoldDB" id="A0A366EIB7"/>
<protein>
    <submittedName>
        <fullName evidence="1">Uncharacterized protein</fullName>
    </submittedName>
</protein>
<dbReference type="EMBL" id="QNRK01000058">
    <property type="protein sequence ID" value="RBP01175.1"/>
    <property type="molecule type" value="Genomic_DNA"/>
</dbReference>
<proteinExistence type="predicted"/>
<gene>
    <name evidence="1" type="ORF">DFR50_1585</name>
</gene>
<reference evidence="1 2" key="1">
    <citation type="submission" date="2018-06" db="EMBL/GenBank/DDBJ databases">
        <title>Genomic Encyclopedia of Type Strains, Phase IV (KMG-IV): sequencing the most valuable type-strain genomes for metagenomic binning, comparative biology and taxonomic classification.</title>
        <authorList>
            <person name="Goeker M."/>
        </authorList>
    </citation>
    <scope>NUCLEOTIDE SEQUENCE [LARGE SCALE GENOMIC DNA]</scope>
    <source>
        <strain evidence="1 2">DSM 24875</strain>
    </source>
</reference>
<evidence type="ECO:0000313" key="2">
    <source>
        <dbReference type="Proteomes" id="UP000253529"/>
    </source>
</evidence>
<sequence>MEANTRDIGLAISSFPKGRTFSNHHENDDGGTLDPVADAAIEAIDASDPNNLVLMLDGGQRLTVRIIASA</sequence>
<dbReference type="RefSeq" id="WP_113893803.1">
    <property type="nucleotide sequence ID" value="NZ_QNRK01000058.1"/>
</dbReference>
<keyword evidence="2" id="KW-1185">Reference proteome</keyword>
<accession>A0A366EIB7</accession>
<dbReference type="Proteomes" id="UP000253529">
    <property type="component" value="Unassembled WGS sequence"/>
</dbReference>